<evidence type="ECO:0000313" key="4">
    <source>
        <dbReference type="Proteomes" id="UP000619260"/>
    </source>
</evidence>
<reference evidence="3" key="1">
    <citation type="submission" date="2021-01" db="EMBL/GenBank/DDBJ databases">
        <title>Whole genome shotgun sequence of Virgisporangium aliadipatigenens NBRC 105644.</title>
        <authorList>
            <person name="Komaki H."/>
            <person name="Tamura T."/>
        </authorList>
    </citation>
    <scope>NUCLEOTIDE SEQUENCE</scope>
    <source>
        <strain evidence="3">NBRC 105644</strain>
    </source>
</reference>
<dbReference type="InterPro" id="IPR023346">
    <property type="entry name" value="Lysozyme-like_dom_sf"/>
</dbReference>
<dbReference type="SUPFAM" id="SSF53955">
    <property type="entry name" value="Lysozyme-like"/>
    <property type="match status" value="2"/>
</dbReference>
<evidence type="ECO:0000259" key="2">
    <source>
        <dbReference type="SMART" id="SM00458"/>
    </source>
</evidence>
<feature type="region of interest" description="Disordered" evidence="1">
    <location>
        <begin position="328"/>
        <end position="369"/>
    </location>
</feature>
<feature type="domain" description="Ricin B lectin" evidence="2">
    <location>
        <begin position="364"/>
        <end position="487"/>
    </location>
</feature>
<dbReference type="Gene3D" id="1.10.530.10">
    <property type="match status" value="2"/>
</dbReference>
<evidence type="ECO:0000313" key="3">
    <source>
        <dbReference type="EMBL" id="GIJ47645.1"/>
    </source>
</evidence>
<dbReference type="Pfam" id="PF00652">
    <property type="entry name" value="Ricin_B_lectin"/>
    <property type="match status" value="1"/>
</dbReference>
<dbReference type="InterPro" id="IPR035992">
    <property type="entry name" value="Ricin_B-like_lectins"/>
</dbReference>
<dbReference type="InterPro" id="IPR000772">
    <property type="entry name" value="Ricin_B_lectin"/>
</dbReference>
<protein>
    <recommendedName>
        <fullName evidence="2">Ricin B lectin domain-containing protein</fullName>
    </recommendedName>
</protein>
<dbReference type="RefSeq" id="WP_203901162.1">
    <property type="nucleotide sequence ID" value="NZ_BOPF01000016.1"/>
</dbReference>
<dbReference type="Gene3D" id="2.80.10.50">
    <property type="match status" value="1"/>
</dbReference>
<comment type="caution">
    <text evidence="3">The sequence shown here is derived from an EMBL/GenBank/DDBJ whole genome shotgun (WGS) entry which is preliminary data.</text>
</comment>
<feature type="compositionally biased region" description="Low complexity" evidence="1">
    <location>
        <begin position="345"/>
        <end position="361"/>
    </location>
</feature>
<dbReference type="AlphaFoldDB" id="A0A8J3YPI3"/>
<accession>A0A8J3YPI3</accession>
<gene>
    <name evidence="3" type="ORF">Val02_45310</name>
</gene>
<dbReference type="SMART" id="SM00458">
    <property type="entry name" value="RICIN"/>
    <property type="match status" value="1"/>
</dbReference>
<organism evidence="3 4">
    <name type="scientific">Virgisporangium aliadipatigenens</name>
    <dbReference type="NCBI Taxonomy" id="741659"/>
    <lineage>
        <taxon>Bacteria</taxon>
        <taxon>Bacillati</taxon>
        <taxon>Actinomycetota</taxon>
        <taxon>Actinomycetes</taxon>
        <taxon>Micromonosporales</taxon>
        <taxon>Micromonosporaceae</taxon>
        <taxon>Virgisporangium</taxon>
    </lineage>
</organism>
<dbReference type="Proteomes" id="UP000619260">
    <property type="component" value="Unassembled WGS sequence"/>
</dbReference>
<proteinExistence type="predicted"/>
<evidence type="ECO:0000256" key="1">
    <source>
        <dbReference type="SAM" id="MobiDB-lite"/>
    </source>
</evidence>
<keyword evidence="4" id="KW-1185">Reference proteome</keyword>
<sequence>MAITAALGAAVIATDTVKFANADPEPKIGIAVPPEQFPVVVAAARSCTTLSPARLAGQLMANSAMNPEARHQSGREGIAGLENTVWTQWQPWPKAQRGDESANITALAHHVCDLIGQLRVAKVPGDPWRNALAAFQVGKDAVQKAGGVPDSAAKYVDEVAAYTAWYAQRAEFGGAVKSTADMSAKPVPDEYVAPIVAAGKSCAQVSAPLVAAHLMAASGFNPNKLGGDGARGIAQFSDKMWETYGPKEASAWDAKAAIPALGTALCGLSKDLTGVTNDAVKLSVAAFEMGPDAARQVAGRKDQGSGNRSEQVWALVGYYSQDNRLTAGNAATAPASPSPSPSPSGRPATSKSPAASPKASPTGPPTVLIKNRASNKCLTSQGDSNVTLIMPCTGAAEQRWEVRTDGTLRAKGFCLDVPKDPQDGTSIRTAKCSTAAEQKFKFDQELIVGIASGKCVDGWHGADQKDGDDVYAWVCVGDLAHHKWYFG</sequence>
<dbReference type="PROSITE" id="PS50231">
    <property type="entry name" value="RICIN_B_LECTIN"/>
    <property type="match status" value="1"/>
</dbReference>
<dbReference type="SUPFAM" id="SSF50370">
    <property type="entry name" value="Ricin B-like lectins"/>
    <property type="match status" value="1"/>
</dbReference>
<name>A0A8J3YPI3_9ACTN</name>
<dbReference type="CDD" id="cd00161">
    <property type="entry name" value="beta-trefoil_Ricin-like"/>
    <property type="match status" value="1"/>
</dbReference>
<dbReference type="EMBL" id="BOPF01000016">
    <property type="protein sequence ID" value="GIJ47645.1"/>
    <property type="molecule type" value="Genomic_DNA"/>
</dbReference>